<dbReference type="EMBL" id="UGOG01000001">
    <property type="protein sequence ID" value="STX64148.1"/>
    <property type="molecule type" value="Genomic_DNA"/>
</dbReference>
<evidence type="ECO:0000256" key="6">
    <source>
        <dbReference type="SAM" id="Phobius"/>
    </source>
</evidence>
<keyword evidence="10" id="KW-1185">Reference proteome</keyword>
<evidence type="ECO:0000313" key="10">
    <source>
        <dbReference type="Proteomes" id="UP000054985"/>
    </source>
</evidence>
<evidence type="ECO:0000256" key="1">
    <source>
        <dbReference type="ARBA" id="ARBA00012190"/>
    </source>
</evidence>
<accession>A0A378K3K0</accession>
<reference evidence="8 10" key="1">
    <citation type="submission" date="2015-11" db="EMBL/GenBank/DDBJ databases">
        <title>Genomic analysis of 38 Legionella species identifies large and diverse effector repertoires.</title>
        <authorList>
            <person name="Burstein D."/>
            <person name="Amaro F."/>
            <person name="Zusman T."/>
            <person name="Lifshitz Z."/>
            <person name="Cohen O."/>
            <person name="Gilbert J.A."/>
            <person name="Pupko T."/>
            <person name="Shuman H.A."/>
            <person name="Segal G."/>
        </authorList>
    </citation>
    <scope>NUCLEOTIDE SEQUENCE [LARGE SCALE GENOMIC DNA]</scope>
    <source>
        <strain evidence="8 10">ATCC 43877</strain>
    </source>
</reference>
<evidence type="ECO:0000256" key="3">
    <source>
        <dbReference type="ARBA" id="ARBA00022853"/>
    </source>
</evidence>
<dbReference type="Proteomes" id="UP000054985">
    <property type="component" value="Unassembled WGS sequence"/>
</dbReference>
<proteinExistence type="predicted"/>
<keyword evidence="6" id="KW-0812">Transmembrane</keyword>
<dbReference type="InterPro" id="IPR025789">
    <property type="entry name" value="DOT1_dom"/>
</dbReference>
<evidence type="ECO:0000256" key="2">
    <source>
        <dbReference type="ARBA" id="ARBA00020987"/>
    </source>
</evidence>
<dbReference type="GO" id="GO:0140956">
    <property type="term" value="F:histone H3K79 trimethyltransferase activity"/>
    <property type="evidence" value="ECO:0007669"/>
    <property type="project" value="UniProtKB-EC"/>
</dbReference>
<reference evidence="9 11" key="2">
    <citation type="submission" date="2018-06" db="EMBL/GenBank/DDBJ databases">
        <authorList>
            <consortium name="Pathogen Informatics"/>
            <person name="Doyle S."/>
        </authorList>
    </citation>
    <scope>NUCLEOTIDE SEQUENCE [LARGE SCALE GENOMIC DNA]</scope>
    <source>
        <strain evidence="9 11">NCTC12239</strain>
    </source>
</reference>
<feature type="domain" description="DOT1" evidence="7">
    <location>
        <begin position="1"/>
        <end position="251"/>
    </location>
</feature>
<dbReference type="PANTHER" id="PTHR21451">
    <property type="entry name" value="HISTONE H3 METHYLTRANSFERASE"/>
    <property type="match status" value="1"/>
</dbReference>
<evidence type="ECO:0000313" key="11">
    <source>
        <dbReference type="Proteomes" id="UP000254040"/>
    </source>
</evidence>
<dbReference type="PANTHER" id="PTHR21451:SF19">
    <property type="entry name" value="ACTIVATED IN BLOCKED UNFOLDED PROTEIN RESPONSE"/>
    <property type="match status" value="1"/>
</dbReference>
<dbReference type="Pfam" id="PF08123">
    <property type="entry name" value="DOT1"/>
    <property type="match status" value="1"/>
</dbReference>
<comment type="catalytic activity">
    <reaction evidence="5">
        <text>L-lysyl(79)-[histone H3] + 3 S-adenosyl-L-methionine = N(6),N(6),N(6)-trimethyl-L-lysyl(79)-[histone H3] + 3 S-adenosyl-L-homocysteine + 3 H(+)</text>
        <dbReference type="Rhea" id="RHEA:60328"/>
        <dbReference type="Rhea" id="RHEA-COMP:15549"/>
        <dbReference type="Rhea" id="RHEA-COMP:15552"/>
        <dbReference type="ChEBI" id="CHEBI:15378"/>
        <dbReference type="ChEBI" id="CHEBI:29969"/>
        <dbReference type="ChEBI" id="CHEBI:57856"/>
        <dbReference type="ChEBI" id="CHEBI:59789"/>
        <dbReference type="ChEBI" id="CHEBI:61961"/>
        <dbReference type="EC" id="2.1.1.360"/>
    </reaction>
</comment>
<dbReference type="EC" id="2.1.1.360" evidence="1"/>
<dbReference type="GO" id="GO:0032259">
    <property type="term" value="P:methylation"/>
    <property type="evidence" value="ECO:0007669"/>
    <property type="project" value="UniProtKB-KW"/>
</dbReference>
<gene>
    <name evidence="8" type="ORF">Lmor_1827</name>
    <name evidence="9" type="ORF">NCTC12239_03109</name>
</gene>
<organism evidence="9 11">
    <name type="scientific">Legionella moravica</name>
    <dbReference type="NCBI Taxonomy" id="39962"/>
    <lineage>
        <taxon>Bacteria</taxon>
        <taxon>Pseudomonadati</taxon>
        <taxon>Pseudomonadota</taxon>
        <taxon>Gammaproteobacteria</taxon>
        <taxon>Legionellales</taxon>
        <taxon>Legionellaceae</taxon>
        <taxon>Legionella</taxon>
    </lineage>
</organism>
<dbReference type="STRING" id="39962.Lmor_1827"/>
<dbReference type="Proteomes" id="UP000254040">
    <property type="component" value="Unassembled WGS sequence"/>
</dbReference>
<keyword evidence="9" id="KW-0489">Methyltransferase</keyword>
<keyword evidence="6" id="KW-1133">Transmembrane helix</keyword>
<name>A0A378K3K0_9GAMM</name>
<evidence type="ECO:0000313" key="9">
    <source>
        <dbReference type="EMBL" id="STX64148.1"/>
    </source>
</evidence>
<evidence type="ECO:0000256" key="4">
    <source>
        <dbReference type="ARBA" id="ARBA00029821"/>
    </source>
</evidence>
<sequence length="251" mass="28848">MMMAYGMVDTIFNFMHLTATLLFLVIMFLLLFNYVPKMLRRFKIQRWQHSLNLPKHAQVFKQLYTEVDGFSLSRLARHNQKEDAIEYTYGEIEFLPFIALLSLVSPDCDTVFYDLGCGVGKAVIACGMVYPVRKSIGVEILPELYSSACAQIQKLAANPDYRTQTQCIQFINSDLLDVDLNEATLVFINSTTFFGTTWERVNSMLSHLPQIHTVITTSKPLLNREFTMITRTKLQMSWGIVPAFIHIRKLI</sequence>
<feature type="transmembrane region" description="Helical" evidence="6">
    <location>
        <begin position="12"/>
        <end position="35"/>
    </location>
</feature>
<dbReference type="SUPFAM" id="SSF53335">
    <property type="entry name" value="S-adenosyl-L-methionine-dependent methyltransferases"/>
    <property type="match status" value="1"/>
</dbReference>
<keyword evidence="3" id="KW-0156">Chromatin regulator</keyword>
<evidence type="ECO:0000313" key="8">
    <source>
        <dbReference type="EMBL" id="KTD34430.1"/>
    </source>
</evidence>
<protein>
    <recommendedName>
        <fullName evidence="2">Histone-lysine N-methyltransferase, H3 lysine-79 specific</fullName>
        <ecNumber evidence="1">2.1.1.360</ecNumber>
    </recommendedName>
    <alternativeName>
        <fullName evidence="4">Histone H3-K79 methyltransferase</fullName>
    </alternativeName>
</protein>
<dbReference type="InterPro" id="IPR029063">
    <property type="entry name" value="SAM-dependent_MTases_sf"/>
</dbReference>
<evidence type="ECO:0000256" key="5">
    <source>
        <dbReference type="ARBA" id="ARBA00047770"/>
    </source>
</evidence>
<dbReference type="InterPro" id="IPR030445">
    <property type="entry name" value="H3-K79_meTrfase"/>
</dbReference>
<dbReference type="AlphaFoldDB" id="A0A378K3K0"/>
<dbReference type="PROSITE" id="PS51569">
    <property type="entry name" value="DOT1"/>
    <property type="match status" value="1"/>
</dbReference>
<dbReference type="Gene3D" id="3.40.50.150">
    <property type="entry name" value="Vaccinia Virus protein VP39"/>
    <property type="match status" value="1"/>
</dbReference>
<keyword evidence="6" id="KW-0472">Membrane</keyword>
<keyword evidence="9" id="KW-0808">Transferase</keyword>
<dbReference type="EMBL" id="LNYN01000020">
    <property type="protein sequence ID" value="KTD34430.1"/>
    <property type="molecule type" value="Genomic_DNA"/>
</dbReference>
<evidence type="ECO:0000259" key="7">
    <source>
        <dbReference type="PROSITE" id="PS51569"/>
    </source>
</evidence>
<dbReference type="GO" id="GO:0051726">
    <property type="term" value="P:regulation of cell cycle"/>
    <property type="evidence" value="ECO:0007669"/>
    <property type="project" value="InterPro"/>
</dbReference>